<keyword evidence="5" id="KW-0560">Oxidoreductase</keyword>
<keyword evidence="7" id="KW-0223">Dioxygenase</keyword>
<dbReference type="SUPFAM" id="SSF53213">
    <property type="entry name" value="LigB-like"/>
    <property type="match status" value="1"/>
</dbReference>
<accession>A0ABT4TSD3</accession>
<evidence type="ECO:0000259" key="6">
    <source>
        <dbReference type="Pfam" id="PF02900"/>
    </source>
</evidence>
<keyword evidence="3" id="KW-0479">Metal-binding</keyword>
<evidence type="ECO:0000313" key="7">
    <source>
        <dbReference type="EMBL" id="MDA2807595.1"/>
    </source>
</evidence>
<dbReference type="CDD" id="cd07363">
    <property type="entry name" value="45_DOPA_Dioxygenase"/>
    <property type="match status" value="1"/>
</dbReference>
<keyword evidence="4" id="KW-0862">Zinc</keyword>
<reference evidence="7" key="1">
    <citation type="submission" date="2023-01" db="EMBL/GenBank/DDBJ databases">
        <title>Draft genome sequence of Nocardiopsis sp. LSu2-4 isolated from halophytes.</title>
        <authorList>
            <person name="Duangmal K."/>
            <person name="Chantavorakit T."/>
        </authorList>
    </citation>
    <scope>NUCLEOTIDE SEQUENCE</scope>
    <source>
        <strain evidence="7">LSu2-4</strain>
    </source>
</reference>
<evidence type="ECO:0000256" key="1">
    <source>
        <dbReference type="ARBA" id="ARBA00001947"/>
    </source>
</evidence>
<dbReference type="RefSeq" id="WP_270680222.1">
    <property type="nucleotide sequence ID" value="NZ_JAQFWP010000058.1"/>
</dbReference>
<comment type="cofactor">
    <cofactor evidence="1">
        <name>Zn(2+)</name>
        <dbReference type="ChEBI" id="CHEBI:29105"/>
    </cofactor>
</comment>
<comment type="caution">
    <text evidence="7">The sequence shown here is derived from an EMBL/GenBank/DDBJ whole genome shotgun (WGS) entry which is preliminary data.</text>
</comment>
<comment type="similarity">
    <text evidence="2">Belongs to the DODA-type extradiol aromatic ring-opening dioxygenase family.</text>
</comment>
<dbReference type="InterPro" id="IPR004183">
    <property type="entry name" value="Xdiol_dOase_suB"/>
</dbReference>
<dbReference type="InterPro" id="IPR014436">
    <property type="entry name" value="Extradiol_dOase_DODA"/>
</dbReference>
<dbReference type="PIRSF" id="PIRSF006157">
    <property type="entry name" value="Doxgns_DODA"/>
    <property type="match status" value="1"/>
</dbReference>
<keyword evidence="8" id="KW-1185">Reference proteome</keyword>
<dbReference type="GO" id="GO:0051213">
    <property type="term" value="F:dioxygenase activity"/>
    <property type="evidence" value="ECO:0007669"/>
    <property type="project" value="UniProtKB-KW"/>
</dbReference>
<protein>
    <submittedName>
        <fullName evidence="7">Class III extradiol ring-cleavage dioxygenase</fullName>
    </submittedName>
</protein>
<evidence type="ECO:0000256" key="5">
    <source>
        <dbReference type="ARBA" id="ARBA00023002"/>
    </source>
</evidence>
<evidence type="ECO:0000313" key="8">
    <source>
        <dbReference type="Proteomes" id="UP001165685"/>
    </source>
</evidence>
<dbReference type="Proteomes" id="UP001165685">
    <property type="component" value="Unassembled WGS sequence"/>
</dbReference>
<dbReference type="Pfam" id="PF02900">
    <property type="entry name" value="LigB"/>
    <property type="match status" value="1"/>
</dbReference>
<evidence type="ECO:0000256" key="3">
    <source>
        <dbReference type="ARBA" id="ARBA00022723"/>
    </source>
</evidence>
<dbReference type="PANTHER" id="PTHR30096:SF0">
    <property type="entry name" value="4,5-DOPA DIOXYGENASE EXTRADIOL-LIKE PROTEIN"/>
    <property type="match status" value="1"/>
</dbReference>
<dbReference type="PANTHER" id="PTHR30096">
    <property type="entry name" value="4,5-DOPA DIOXYGENASE EXTRADIOL-LIKE PROTEIN"/>
    <property type="match status" value="1"/>
</dbReference>
<evidence type="ECO:0000256" key="2">
    <source>
        <dbReference type="ARBA" id="ARBA00007581"/>
    </source>
</evidence>
<feature type="domain" description="Extradiol ring-cleavage dioxygenase class III enzyme subunit B" evidence="6">
    <location>
        <begin position="49"/>
        <end position="279"/>
    </location>
</feature>
<dbReference type="EMBL" id="JAQFWP010000058">
    <property type="protein sequence ID" value="MDA2807595.1"/>
    <property type="molecule type" value="Genomic_DNA"/>
</dbReference>
<gene>
    <name evidence="7" type="ORF">O4U47_24005</name>
</gene>
<sequence>MTASRPTATAEADARIPAAHPFAAHLRRAAELQAAEPHRPWTPADGPLPSLYLSHGGGPMPFQSPEWLAPLHEWARALPRPKAILVVSAHWESAPLSLSADRPEDLVYDFSGFDPLYHGFRYDTPDAGDLALQVAGLMPDTEQVHRHARRGLDHGAWVPLKIMYPEADVPVLQLSLPTEDPDRLLDIGARLRPLREQGVLVVGSGHMTHGLPYLTREMFQENTVPGWSADFDAWAADALARGDVAELARFRTSAPGMPYAHPTVEHFTPLFVTLGASTDPTAPVTTTLDGYGVGLSRRSFQAA</sequence>
<evidence type="ECO:0000256" key="4">
    <source>
        <dbReference type="ARBA" id="ARBA00022833"/>
    </source>
</evidence>
<name>A0ABT4TSD3_9ACTN</name>
<proteinExistence type="inferred from homology"/>
<organism evidence="7 8">
    <name type="scientific">Nocardiopsis suaedae</name>
    <dbReference type="NCBI Taxonomy" id="3018444"/>
    <lineage>
        <taxon>Bacteria</taxon>
        <taxon>Bacillati</taxon>
        <taxon>Actinomycetota</taxon>
        <taxon>Actinomycetes</taxon>
        <taxon>Streptosporangiales</taxon>
        <taxon>Nocardiopsidaceae</taxon>
        <taxon>Nocardiopsis</taxon>
    </lineage>
</organism>
<dbReference type="Gene3D" id="3.40.830.10">
    <property type="entry name" value="LigB-like"/>
    <property type="match status" value="1"/>
</dbReference>